<dbReference type="EMBL" id="AP018052">
    <property type="protein sequence ID" value="BAZ92658.1"/>
    <property type="molecule type" value="Genomic_DNA"/>
</dbReference>
<dbReference type="Proteomes" id="UP000218765">
    <property type="component" value="Chromosome"/>
</dbReference>
<sequence length="93" mass="10449">MNKDRMFYCLPQQAYMRTDNCQKLRKRPTGKVPAGAQPKLRACEGCTMYPLVDKDKVPTVTLTEYLGGQKPEIANLHSATNKKLIQAHLKEAG</sequence>
<name>A0A1Z4VMS6_9GAMM</name>
<dbReference type="KEGG" id="ttc:FOKN1_0254"/>
<gene>
    <name evidence="1" type="ORF">FOKN1_0254</name>
</gene>
<evidence type="ECO:0000313" key="2">
    <source>
        <dbReference type="Proteomes" id="UP000218765"/>
    </source>
</evidence>
<accession>A0A1Z4VMS6</accession>
<keyword evidence="2" id="KW-1185">Reference proteome</keyword>
<evidence type="ECO:0000313" key="1">
    <source>
        <dbReference type="EMBL" id="BAZ92658.1"/>
    </source>
</evidence>
<dbReference type="AlphaFoldDB" id="A0A1Z4VMS6"/>
<organism evidence="1 2">
    <name type="scientific">Thiohalobacter thiocyanaticus</name>
    <dbReference type="NCBI Taxonomy" id="585455"/>
    <lineage>
        <taxon>Bacteria</taxon>
        <taxon>Pseudomonadati</taxon>
        <taxon>Pseudomonadota</taxon>
        <taxon>Gammaproteobacteria</taxon>
        <taxon>Thiohalobacterales</taxon>
        <taxon>Thiohalobacteraceae</taxon>
        <taxon>Thiohalobacter</taxon>
    </lineage>
</organism>
<reference evidence="1 2" key="1">
    <citation type="submission" date="2017-05" db="EMBL/GenBank/DDBJ databases">
        <title>Thiocyanate degradation by Thiohalobacter thiocyanaticus FOKN1.</title>
        <authorList>
            <person name="Oshiki M."/>
            <person name="Fukushima T."/>
            <person name="Kawano S."/>
            <person name="Nakagawa J."/>
        </authorList>
    </citation>
    <scope>NUCLEOTIDE SEQUENCE [LARGE SCALE GENOMIC DNA]</scope>
    <source>
        <strain evidence="1 2">FOKN1</strain>
    </source>
</reference>
<proteinExistence type="predicted"/>
<protein>
    <submittedName>
        <fullName evidence="1">Uncharacterized protein</fullName>
    </submittedName>
</protein>